<protein>
    <submittedName>
        <fullName evidence="1">Uncharacterized protein</fullName>
    </submittedName>
</protein>
<reference evidence="1" key="1">
    <citation type="submission" date="2022-10" db="EMBL/GenBank/DDBJ databases">
        <title>The WGS of Solirubrobacter sp. CPCC 204708.</title>
        <authorList>
            <person name="Jiang Z."/>
        </authorList>
    </citation>
    <scope>NUCLEOTIDE SEQUENCE</scope>
    <source>
        <strain evidence="1">CPCC 204708</strain>
    </source>
</reference>
<keyword evidence="2" id="KW-1185">Reference proteome</keyword>
<name>A0ABT4RK92_9ACTN</name>
<dbReference type="Proteomes" id="UP001147700">
    <property type="component" value="Unassembled WGS sequence"/>
</dbReference>
<comment type="caution">
    <text evidence="1">The sequence shown here is derived from an EMBL/GenBank/DDBJ whole genome shotgun (WGS) entry which is preliminary data.</text>
</comment>
<proteinExistence type="predicted"/>
<evidence type="ECO:0000313" key="2">
    <source>
        <dbReference type="Proteomes" id="UP001147700"/>
    </source>
</evidence>
<accession>A0ABT4RK92</accession>
<organism evidence="1 2">
    <name type="scientific">Solirubrobacter deserti</name>
    <dbReference type="NCBI Taxonomy" id="2282478"/>
    <lineage>
        <taxon>Bacteria</taxon>
        <taxon>Bacillati</taxon>
        <taxon>Actinomycetota</taxon>
        <taxon>Thermoleophilia</taxon>
        <taxon>Solirubrobacterales</taxon>
        <taxon>Solirubrobacteraceae</taxon>
        <taxon>Solirubrobacter</taxon>
    </lineage>
</organism>
<dbReference type="EMBL" id="JAPCID010000020">
    <property type="protein sequence ID" value="MDA0138960.1"/>
    <property type="molecule type" value="Genomic_DNA"/>
</dbReference>
<gene>
    <name evidence="1" type="ORF">OJ962_15770</name>
</gene>
<sequence>MRADHTFELKVHRQGRFFRPSDKLEQVELLRADTGETVLAWDTRPRDTGKLARALRADLIQLQADEFLARWRKYES</sequence>
<evidence type="ECO:0000313" key="1">
    <source>
        <dbReference type="EMBL" id="MDA0138960.1"/>
    </source>
</evidence>
<dbReference type="RefSeq" id="WP_202954446.1">
    <property type="nucleotide sequence ID" value="NZ_JAPCID010000020.1"/>
</dbReference>